<protein>
    <submittedName>
        <fullName evidence="3">Uncharacterized protein</fullName>
    </submittedName>
</protein>
<sequence>MKFIPVAVIAFALMFLPTDAVLAQTGLVTCSGADCGSCQLVAMINLIIVWLIGILFILFAVMMVVAGFGLVTSGGNQSALDAAKSKFQNALIGIIIVLAAWLIVDTVMKGLVGGGSSGAAMGELVGWGPWSQVQCTTQVVPHEYVETNPEPAGTVPTDPSAPSAPGTPLTQAEAASRLSAAGVGVKPGARLEGIQPHVIDGVIALNRSCGCNIVVTEGTGGTHQNGTYSHSNGYKLDLRTNNNPALVSYVQNNFTPGAPWRDGTRTYVNGNATYAVERDHIDVVYRP</sequence>
<evidence type="ECO:0000256" key="2">
    <source>
        <dbReference type="SAM" id="Phobius"/>
    </source>
</evidence>
<dbReference type="Proteomes" id="UP000177325">
    <property type="component" value="Unassembled WGS sequence"/>
</dbReference>
<accession>A0A1F6FGC0</accession>
<reference evidence="3 4" key="1">
    <citation type="journal article" date="2016" name="Nat. Commun.">
        <title>Thousands of microbial genomes shed light on interconnected biogeochemical processes in an aquifer system.</title>
        <authorList>
            <person name="Anantharaman K."/>
            <person name="Brown C.T."/>
            <person name="Hug L.A."/>
            <person name="Sharon I."/>
            <person name="Castelle C.J."/>
            <person name="Probst A.J."/>
            <person name="Thomas B.C."/>
            <person name="Singh A."/>
            <person name="Wilkins M.J."/>
            <person name="Karaoz U."/>
            <person name="Brodie E.L."/>
            <person name="Williams K.H."/>
            <person name="Hubbard S.S."/>
            <person name="Banfield J.F."/>
        </authorList>
    </citation>
    <scope>NUCLEOTIDE SEQUENCE [LARGE SCALE GENOMIC DNA]</scope>
</reference>
<feature type="region of interest" description="Disordered" evidence="1">
    <location>
        <begin position="147"/>
        <end position="173"/>
    </location>
</feature>
<keyword evidence="2" id="KW-0812">Transmembrane</keyword>
<feature type="transmembrane region" description="Helical" evidence="2">
    <location>
        <begin position="87"/>
        <end position="104"/>
    </location>
</feature>
<keyword evidence="2" id="KW-1133">Transmembrane helix</keyword>
<dbReference type="AlphaFoldDB" id="A0A1F6FGC0"/>
<comment type="caution">
    <text evidence="3">The sequence shown here is derived from an EMBL/GenBank/DDBJ whole genome shotgun (WGS) entry which is preliminary data.</text>
</comment>
<evidence type="ECO:0000256" key="1">
    <source>
        <dbReference type="SAM" id="MobiDB-lite"/>
    </source>
</evidence>
<organism evidence="3 4">
    <name type="scientific">Candidatus Kaiserbacteria bacterium RIFCSPLOWO2_12_FULL_45_26</name>
    <dbReference type="NCBI Taxonomy" id="1798525"/>
    <lineage>
        <taxon>Bacteria</taxon>
        <taxon>Candidatus Kaiseribacteriota</taxon>
    </lineage>
</organism>
<dbReference type="EMBL" id="MFMM01000001">
    <property type="protein sequence ID" value="OGG84907.1"/>
    <property type="molecule type" value="Genomic_DNA"/>
</dbReference>
<dbReference type="InterPro" id="IPR043993">
    <property type="entry name" value="T4SS_pilin"/>
</dbReference>
<name>A0A1F6FGC0_9BACT</name>
<dbReference type="STRING" id="1798525.A3G90_02445"/>
<gene>
    <name evidence="3" type="ORF">A3G90_02445</name>
</gene>
<dbReference type="Pfam" id="PF18895">
    <property type="entry name" value="T4SS_pilin"/>
    <property type="match status" value="1"/>
</dbReference>
<evidence type="ECO:0000313" key="4">
    <source>
        <dbReference type="Proteomes" id="UP000177325"/>
    </source>
</evidence>
<keyword evidence="2" id="KW-0472">Membrane</keyword>
<proteinExistence type="predicted"/>
<evidence type="ECO:0000313" key="3">
    <source>
        <dbReference type="EMBL" id="OGG84907.1"/>
    </source>
</evidence>
<feature type="transmembrane region" description="Helical" evidence="2">
    <location>
        <begin position="47"/>
        <end position="75"/>
    </location>
</feature>